<gene>
    <name evidence="3" type="ORF">UV61_C0004G0011</name>
</gene>
<accession>A0A0G1CMY4</accession>
<dbReference type="Pfam" id="PF01370">
    <property type="entry name" value="Epimerase"/>
    <property type="match status" value="1"/>
</dbReference>
<dbReference type="EMBL" id="LCFD01000004">
    <property type="protein sequence ID" value="KKS87085.1"/>
    <property type="molecule type" value="Genomic_DNA"/>
</dbReference>
<dbReference type="SUPFAM" id="SSF51735">
    <property type="entry name" value="NAD(P)-binding Rossmann-fold domains"/>
    <property type="match status" value="1"/>
</dbReference>
<dbReference type="Gene3D" id="3.40.50.720">
    <property type="entry name" value="NAD(P)-binding Rossmann-like Domain"/>
    <property type="match status" value="1"/>
</dbReference>
<protein>
    <submittedName>
        <fullName evidence="3">dTDP-glucose 4,6-dehydratase</fullName>
    </submittedName>
</protein>
<evidence type="ECO:0000259" key="2">
    <source>
        <dbReference type="Pfam" id="PF01370"/>
    </source>
</evidence>
<evidence type="ECO:0000256" key="1">
    <source>
        <dbReference type="ARBA" id="ARBA00007637"/>
    </source>
</evidence>
<comment type="similarity">
    <text evidence="1">Belongs to the NAD(P)-dependent epimerase/dehydratase family.</text>
</comment>
<dbReference type="InterPro" id="IPR001509">
    <property type="entry name" value="Epimerase_deHydtase"/>
</dbReference>
<dbReference type="PANTHER" id="PTHR43000">
    <property type="entry name" value="DTDP-D-GLUCOSE 4,6-DEHYDRATASE-RELATED"/>
    <property type="match status" value="1"/>
</dbReference>
<reference evidence="3 4" key="1">
    <citation type="journal article" date="2015" name="Nature">
        <title>rRNA introns, odd ribosomes, and small enigmatic genomes across a large radiation of phyla.</title>
        <authorList>
            <person name="Brown C.T."/>
            <person name="Hug L.A."/>
            <person name="Thomas B.C."/>
            <person name="Sharon I."/>
            <person name="Castelle C.J."/>
            <person name="Singh A."/>
            <person name="Wilkins M.J."/>
            <person name="Williams K.H."/>
            <person name="Banfield J.F."/>
        </authorList>
    </citation>
    <scope>NUCLEOTIDE SEQUENCE [LARGE SCALE GENOMIC DNA]</scope>
</reference>
<organism evidence="3 4">
    <name type="scientific">Candidatus Gottesmanbacteria bacterium GW2011_GWB1_43_11</name>
    <dbReference type="NCBI Taxonomy" id="1618446"/>
    <lineage>
        <taxon>Bacteria</taxon>
        <taxon>Candidatus Gottesmaniibacteriota</taxon>
    </lineage>
</organism>
<name>A0A0G1CMY4_9BACT</name>
<evidence type="ECO:0000313" key="3">
    <source>
        <dbReference type="EMBL" id="KKS87085.1"/>
    </source>
</evidence>
<dbReference type="Proteomes" id="UP000034050">
    <property type="component" value="Unassembled WGS sequence"/>
</dbReference>
<proteinExistence type="inferred from homology"/>
<dbReference type="InterPro" id="IPR036291">
    <property type="entry name" value="NAD(P)-bd_dom_sf"/>
</dbReference>
<dbReference type="AlphaFoldDB" id="A0A0G1CMY4"/>
<feature type="domain" description="NAD-dependent epimerase/dehydratase" evidence="2">
    <location>
        <begin position="12"/>
        <end position="243"/>
    </location>
</feature>
<dbReference type="STRING" id="1618446.UV61_C0004G0011"/>
<comment type="caution">
    <text evidence="3">The sequence shown here is derived from an EMBL/GenBank/DDBJ whole genome shotgun (WGS) entry which is preliminary data.</text>
</comment>
<sequence>MNSKRFFAKKTVLVTGATGFIGSHLVRTLIDANARVTILTRPRASSWRLRDLNHKYQTLTADLTHKSRLRRVLSDKHFSVVFHLAAETNHERTGKFLAKSFRVNLGGTINLTSNLLKQPPQVLVNVGTCEEYGDQKTPFFENLRENPVSPYSASKVAATHYLEMFHRIFKFPVVTVRPFLTYGPGQLGDYLIPYCIQQALLTKPLITTHGTKTREFHFVTDIVNGLLLTAATPQAVGEIIDLGTGQEIKISQVVKTILDLTHSTSTWQSGTLPERPGETKRFYCRGGKAKKLLGWQPQTSLTLGLKKTINWYRTYLKLQ</sequence>
<evidence type="ECO:0000313" key="4">
    <source>
        <dbReference type="Proteomes" id="UP000034050"/>
    </source>
</evidence>